<comment type="caution">
    <text evidence="3">The sequence shown here is derived from an EMBL/GenBank/DDBJ whole genome shotgun (WGS) entry which is preliminary data.</text>
</comment>
<keyword evidence="4" id="KW-1185">Reference proteome</keyword>
<keyword evidence="2" id="KW-0472">Membrane</keyword>
<proteinExistence type="predicted"/>
<sequence>MSGWTYVVFLSATDLMMILRVYAMWNRSRTILSILLLLLVMQTIVAVVLDGIYDNPNTHISVTIGQVSDFSFCNISGMNTPATLQVYQTAPRLVISAALVILAVSQTLKQSFEMYKVTKQWQPNRYMQKLVGDGILYFIMNIIFQVDLLALFTTPTDSTVRDFLDVFLHIIFYTLIPRFIISIRELHDHAIPGRFHIDTGFGVVSQSNAGPDTTMSAMVFVGGNQGPEAEGGTSNSSDLETGRVHGSGLNEDSPIGSRSE</sequence>
<dbReference type="EMBL" id="WHUW01000013">
    <property type="protein sequence ID" value="KAF8440000.1"/>
    <property type="molecule type" value="Genomic_DNA"/>
</dbReference>
<feature type="region of interest" description="Disordered" evidence="1">
    <location>
        <begin position="221"/>
        <end position="260"/>
    </location>
</feature>
<accession>A0AAD4GEX9</accession>
<reference evidence="3" key="1">
    <citation type="submission" date="2019-10" db="EMBL/GenBank/DDBJ databases">
        <authorList>
            <consortium name="DOE Joint Genome Institute"/>
            <person name="Kuo A."/>
            <person name="Miyauchi S."/>
            <person name="Kiss E."/>
            <person name="Drula E."/>
            <person name="Kohler A."/>
            <person name="Sanchez-Garcia M."/>
            <person name="Andreopoulos B."/>
            <person name="Barry K.W."/>
            <person name="Bonito G."/>
            <person name="Buee M."/>
            <person name="Carver A."/>
            <person name="Chen C."/>
            <person name="Cichocki N."/>
            <person name="Clum A."/>
            <person name="Culley D."/>
            <person name="Crous P.W."/>
            <person name="Fauchery L."/>
            <person name="Girlanda M."/>
            <person name="Hayes R."/>
            <person name="Keri Z."/>
            <person name="LaButti K."/>
            <person name="Lipzen A."/>
            <person name="Lombard V."/>
            <person name="Magnuson J."/>
            <person name="Maillard F."/>
            <person name="Morin E."/>
            <person name="Murat C."/>
            <person name="Nolan M."/>
            <person name="Ohm R."/>
            <person name="Pangilinan J."/>
            <person name="Pereira M."/>
            <person name="Perotto S."/>
            <person name="Peter M."/>
            <person name="Riley R."/>
            <person name="Sitrit Y."/>
            <person name="Stielow B."/>
            <person name="Szollosi G."/>
            <person name="Zifcakova L."/>
            <person name="Stursova M."/>
            <person name="Spatafora J.W."/>
            <person name="Tedersoo L."/>
            <person name="Vaario L.-M."/>
            <person name="Yamada A."/>
            <person name="Yan M."/>
            <person name="Wang P."/>
            <person name="Xu J."/>
            <person name="Bruns T."/>
            <person name="Baldrian P."/>
            <person name="Vilgalys R."/>
            <person name="Henrissat B."/>
            <person name="Grigoriev I.V."/>
            <person name="Hibbett D."/>
            <person name="Nagy L.G."/>
            <person name="Martin F.M."/>
        </authorList>
    </citation>
    <scope>NUCLEOTIDE SEQUENCE</scope>
    <source>
        <strain evidence="3">BED1</strain>
    </source>
</reference>
<feature type="transmembrane region" description="Helical" evidence="2">
    <location>
        <begin position="30"/>
        <end position="49"/>
    </location>
</feature>
<feature type="transmembrane region" description="Helical" evidence="2">
    <location>
        <begin position="130"/>
        <end position="151"/>
    </location>
</feature>
<dbReference type="AlphaFoldDB" id="A0AAD4GEX9"/>
<keyword evidence="2" id="KW-1133">Transmembrane helix</keyword>
<evidence type="ECO:0000256" key="1">
    <source>
        <dbReference type="SAM" id="MobiDB-lite"/>
    </source>
</evidence>
<keyword evidence="2" id="KW-0812">Transmembrane</keyword>
<evidence type="ECO:0000313" key="4">
    <source>
        <dbReference type="Proteomes" id="UP001194468"/>
    </source>
</evidence>
<evidence type="ECO:0000256" key="2">
    <source>
        <dbReference type="SAM" id="Phobius"/>
    </source>
</evidence>
<dbReference type="Proteomes" id="UP001194468">
    <property type="component" value="Unassembled WGS sequence"/>
</dbReference>
<name>A0AAD4GEX9_BOLED</name>
<protein>
    <submittedName>
        <fullName evidence="3">Uncharacterized protein</fullName>
    </submittedName>
</protein>
<reference evidence="3" key="2">
    <citation type="journal article" date="2020" name="Nat. Commun.">
        <title>Large-scale genome sequencing of mycorrhizal fungi provides insights into the early evolution of symbiotic traits.</title>
        <authorList>
            <person name="Miyauchi S."/>
            <person name="Kiss E."/>
            <person name="Kuo A."/>
            <person name="Drula E."/>
            <person name="Kohler A."/>
            <person name="Sanchez-Garcia M."/>
            <person name="Morin E."/>
            <person name="Andreopoulos B."/>
            <person name="Barry K.W."/>
            <person name="Bonito G."/>
            <person name="Buee M."/>
            <person name="Carver A."/>
            <person name="Chen C."/>
            <person name="Cichocki N."/>
            <person name="Clum A."/>
            <person name="Culley D."/>
            <person name="Crous P.W."/>
            <person name="Fauchery L."/>
            <person name="Girlanda M."/>
            <person name="Hayes R.D."/>
            <person name="Keri Z."/>
            <person name="LaButti K."/>
            <person name="Lipzen A."/>
            <person name="Lombard V."/>
            <person name="Magnuson J."/>
            <person name="Maillard F."/>
            <person name="Murat C."/>
            <person name="Nolan M."/>
            <person name="Ohm R.A."/>
            <person name="Pangilinan J."/>
            <person name="Pereira M.F."/>
            <person name="Perotto S."/>
            <person name="Peter M."/>
            <person name="Pfister S."/>
            <person name="Riley R."/>
            <person name="Sitrit Y."/>
            <person name="Stielow J.B."/>
            <person name="Szollosi G."/>
            <person name="Zifcakova L."/>
            <person name="Stursova M."/>
            <person name="Spatafora J.W."/>
            <person name="Tedersoo L."/>
            <person name="Vaario L.M."/>
            <person name="Yamada A."/>
            <person name="Yan M."/>
            <person name="Wang P."/>
            <person name="Xu J."/>
            <person name="Bruns T."/>
            <person name="Baldrian P."/>
            <person name="Vilgalys R."/>
            <person name="Dunand C."/>
            <person name="Henrissat B."/>
            <person name="Grigoriev I.V."/>
            <person name="Hibbett D."/>
            <person name="Nagy L.G."/>
            <person name="Martin F.M."/>
        </authorList>
    </citation>
    <scope>NUCLEOTIDE SEQUENCE</scope>
    <source>
        <strain evidence="3">BED1</strain>
    </source>
</reference>
<organism evidence="3 4">
    <name type="scientific">Boletus edulis BED1</name>
    <dbReference type="NCBI Taxonomy" id="1328754"/>
    <lineage>
        <taxon>Eukaryota</taxon>
        <taxon>Fungi</taxon>
        <taxon>Dikarya</taxon>
        <taxon>Basidiomycota</taxon>
        <taxon>Agaricomycotina</taxon>
        <taxon>Agaricomycetes</taxon>
        <taxon>Agaricomycetidae</taxon>
        <taxon>Boletales</taxon>
        <taxon>Boletineae</taxon>
        <taxon>Boletaceae</taxon>
        <taxon>Boletoideae</taxon>
        <taxon>Boletus</taxon>
    </lineage>
</organism>
<feature type="transmembrane region" description="Helical" evidence="2">
    <location>
        <begin position="163"/>
        <end position="181"/>
    </location>
</feature>
<gene>
    <name evidence="3" type="ORF">L210DRAFT_3541406</name>
</gene>
<feature type="transmembrane region" description="Helical" evidence="2">
    <location>
        <begin position="90"/>
        <end position="109"/>
    </location>
</feature>
<feature type="transmembrane region" description="Helical" evidence="2">
    <location>
        <begin position="6"/>
        <end position="23"/>
    </location>
</feature>
<evidence type="ECO:0000313" key="3">
    <source>
        <dbReference type="EMBL" id="KAF8440000.1"/>
    </source>
</evidence>